<protein>
    <submittedName>
        <fullName evidence="2">Uncharacterized protein</fullName>
    </submittedName>
</protein>
<organism evidence="2 3">
    <name type="scientific">Exidia glandulosa HHB12029</name>
    <dbReference type="NCBI Taxonomy" id="1314781"/>
    <lineage>
        <taxon>Eukaryota</taxon>
        <taxon>Fungi</taxon>
        <taxon>Dikarya</taxon>
        <taxon>Basidiomycota</taxon>
        <taxon>Agaricomycotina</taxon>
        <taxon>Agaricomycetes</taxon>
        <taxon>Auriculariales</taxon>
        <taxon>Exidiaceae</taxon>
        <taxon>Exidia</taxon>
    </lineage>
</organism>
<keyword evidence="3" id="KW-1185">Reference proteome</keyword>
<dbReference type="AlphaFoldDB" id="A0A165GB10"/>
<sequence>MGAQQDLSHSQSSSPSSQESYNELDQMQADMEDFIADLEMEEAEAANNSQSSSSFATSTQSERQTQTQASGQSQGKKAKEDFFKMKGLDSRYLCSLWEHEYAEIAFTYA</sequence>
<feature type="compositionally biased region" description="Low complexity" evidence="1">
    <location>
        <begin position="45"/>
        <end position="75"/>
    </location>
</feature>
<feature type="region of interest" description="Disordered" evidence="1">
    <location>
        <begin position="1"/>
        <end position="79"/>
    </location>
</feature>
<dbReference type="EMBL" id="KV426053">
    <property type="protein sequence ID" value="KZV90246.1"/>
    <property type="molecule type" value="Genomic_DNA"/>
</dbReference>
<dbReference type="Proteomes" id="UP000077266">
    <property type="component" value="Unassembled WGS sequence"/>
</dbReference>
<evidence type="ECO:0000313" key="3">
    <source>
        <dbReference type="Proteomes" id="UP000077266"/>
    </source>
</evidence>
<accession>A0A165GB10</accession>
<feature type="compositionally biased region" description="Acidic residues" evidence="1">
    <location>
        <begin position="30"/>
        <end position="44"/>
    </location>
</feature>
<proteinExistence type="predicted"/>
<reference evidence="2 3" key="1">
    <citation type="journal article" date="2016" name="Mol. Biol. Evol.">
        <title>Comparative Genomics of Early-Diverging Mushroom-Forming Fungi Provides Insights into the Origins of Lignocellulose Decay Capabilities.</title>
        <authorList>
            <person name="Nagy L.G."/>
            <person name="Riley R."/>
            <person name="Tritt A."/>
            <person name="Adam C."/>
            <person name="Daum C."/>
            <person name="Floudas D."/>
            <person name="Sun H."/>
            <person name="Yadav J.S."/>
            <person name="Pangilinan J."/>
            <person name="Larsson K.H."/>
            <person name="Matsuura K."/>
            <person name="Barry K."/>
            <person name="Labutti K."/>
            <person name="Kuo R."/>
            <person name="Ohm R.A."/>
            <person name="Bhattacharya S.S."/>
            <person name="Shirouzu T."/>
            <person name="Yoshinaga Y."/>
            <person name="Martin F.M."/>
            <person name="Grigoriev I.V."/>
            <person name="Hibbett D.S."/>
        </authorList>
    </citation>
    <scope>NUCLEOTIDE SEQUENCE [LARGE SCALE GENOMIC DNA]</scope>
    <source>
        <strain evidence="2 3">HHB12029</strain>
    </source>
</reference>
<evidence type="ECO:0000256" key="1">
    <source>
        <dbReference type="SAM" id="MobiDB-lite"/>
    </source>
</evidence>
<feature type="compositionally biased region" description="Low complexity" evidence="1">
    <location>
        <begin position="1"/>
        <end position="20"/>
    </location>
</feature>
<name>A0A165GB10_EXIGL</name>
<dbReference type="InParanoid" id="A0A165GB10"/>
<gene>
    <name evidence="2" type="ORF">EXIGLDRAFT_125958</name>
</gene>
<evidence type="ECO:0000313" key="2">
    <source>
        <dbReference type="EMBL" id="KZV90246.1"/>
    </source>
</evidence>